<evidence type="ECO:0000313" key="3">
    <source>
        <dbReference type="Proteomes" id="UP000071859"/>
    </source>
</evidence>
<reference evidence="2" key="1">
    <citation type="submission" date="2016-01" db="EMBL/GenBank/DDBJ databases">
        <authorList>
            <person name="Peeters C."/>
        </authorList>
    </citation>
    <scope>NUCLEOTIDE SEQUENCE</scope>
    <source>
        <strain evidence="2">LMG 29321</strain>
    </source>
</reference>
<keyword evidence="3" id="KW-1185">Reference proteome</keyword>
<keyword evidence="1" id="KW-0472">Membrane</keyword>
<dbReference type="Proteomes" id="UP000071859">
    <property type="component" value="Unassembled WGS sequence"/>
</dbReference>
<keyword evidence="1" id="KW-0812">Transmembrane</keyword>
<feature type="transmembrane region" description="Helical" evidence="1">
    <location>
        <begin position="37"/>
        <end position="62"/>
    </location>
</feature>
<proteinExistence type="predicted"/>
<dbReference type="RefSeq" id="WP_062606746.1">
    <property type="nucleotide sequence ID" value="NZ_FCOX02000018.1"/>
</dbReference>
<comment type="caution">
    <text evidence="2">The sequence shown here is derived from an EMBL/GenBank/DDBJ whole genome shotgun (WGS) entry which is preliminary data.</text>
</comment>
<sequence>MDFPWLPLAFSLTLLGLTLFISRALNASLGTLKWNGALIFLALCFTAMLLDFVLTMVFASASFHDRTEYESLASKTAWADRVLTYLVPCVVSLLLALRFRKRQRFAHEATRGRISTDRETTVQIQTSPYTQSELTL</sequence>
<organism evidence="2 3">
    <name type="scientific">Caballeronia calidae</name>
    <dbReference type="NCBI Taxonomy" id="1777139"/>
    <lineage>
        <taxon>Bacteria</taxon>
        <taxon>Pseudomonadati</taxon>
        <taxon>Pseudomonadota</taxon>
        <taxon>Betaproteobacteria</taxon>
        <taxon>Burkholderiales</taxon>
        <taxon>Burkholderiaceae</taxon>
        <taxon>Caballeronia</taxon>
    </lineage>
</organism>
<dbReference type="EMBL" id="FCOX02000018">
    <property type="protein sequence ID" value="SAK79685.1"/>
    <property type="molecule type" value="Genomic_DNA"/>
</dbReference>
<name>A0A158CBG2_9BURK</name>
<feature type="transmembrane region" description="Helical" evidence="1">
    <location>
        <begin position="6"/>
        <end position="25"/>
    </location>
</feature>
<evidence type="ECO:0000313" key="2">
    <source>
        <dbReference type="EMBL" id="SAK79685.1"/>
    </source>
</evidence>
<accession>A0A158CBG2</accession>
<dbReference type="OrthoDB" id="9132122at2"/>
<feature type="transmembrane region" description="Helical" evidence="1">
    <location>
        <begin position="82"/>
        <end position="99"/>
    </location>
</feature>
<protein>
    <submittedName>
        <fullName evidence="2">Uncharacterized protein</fullName>
    </submittedName>
</protein>
<keyword evidence="1" id="KW-1133">Transmembrane helix</keyword>
<gene>
    <name evidence="2" type="ORF">AWB78_03738</name>
</gene>
<evidence type="ECO:0000256" key="1">
    <source>
        <dbReference type="SAM" id="Phobius"/>
    </source>
</evidence>
<dbReference type="AlphaFoldDB" id="A0A158CBG2"/>